<gene>
    <name evidence="8" type="ORF">DD236_11085</name>
</gene>
<dbReference type="GO" id="GO:0009252">
    <property type="term" value="P:peptidoglycan biosynthetic process"/>
    <property type="evidence" value="ECO:0007669"/>
    <property type="project" value="UniProtKB-KW"/>
</dbReference>
<dbReference type="GO" id="GO:0016755">
    <property type="term" value="F:aminoacyltransferase activity"/>
    <property type="evidence" value="ECO:0007669"/>
    <property type="project" value="InterPro"/>
</dbReference>
<accession>A0A2V1K4U0</accession>
<evidence type="ECO:0000256" key="4">
    <source>
        <dbReference type="ARBA" id="ARBA00022984"/>
    </source>
</evidence>
<dbReference type="GO" id="GO:0008360">
    <property type="term" value="P:regulation of cell shape"/>
    <property type="evidence" value="ECO:0007669"/>
    <property type="project" value="UniProtKB-KW"/>
</dbReference>
<dbReference type="InterPro" id="IPR038740">
    <property type="entry name" value="BioF2-like_GNAT_dom"/>
</dbReference>
<keyword evidence="5" id="KW-0012">Acyltransferase</keyword>
<keyword evidence="9" id="KW-1185">Reference proteome</keyword>
<dbReference type="OrthoDB" id="3185680at2"/>
<evidence type="ECO:0000259" key="7">
    <source>
        <dbReference type="Pfam" id="PF13480"/>
    </source>
</evidence>
<dbReference type="GO" id="GO:0071555">
    <property type="term" value="P:cell wall organization"/>
    <property type="evidence" value="ECO:0007669"/>
    <property type="project" value="UniProtKB-KW"/>
</dbReference>
<evidence type="ECO:0000256" key="1">
    <source>
        <dbReference type="ARBA" id="ARBA00009943"/>
    </source>
</evidence>
<evidence type="ECO:0000256" key="3">
    <source>
        <dbReference type="ARBA" id="ARBA00022960"/>
    </source>
</evidence>
<dbReference type="RefSeq" id="WP_109094463.1">
    <property type="nucleotide sequence ID" value="NZ_QETB01000006.1"/>
</dbReference>
<dbReference type="PROSITE" id="PS51191">
    <property type="entry name" value="FEMABX"/>
    <property type="match status" value="1"/>
</dbReference>
<dbReference type="PANTHER" id="PTHR36174">
    <property type="entry name" value="LIPID II:GLYCINE GLYCYLTRANSFERASE"/>
    <property type="match status" value="1"/>
</dbReference>
<keyword evidence="6" id="KW-0961">Cell wall biogenesis/degradation</keyword>
<dbReference type="InterPro" id="IPR050644">
    <property type="entry name" value="PG_Glycine_Bridge_Synth"/>
</dbReference>
<keyword evidence="4" id="KW-0573">Peptidoglycan synthesis</keyword>
<evidence type="ECO:0000256" key="2">
    <source>
        <dbReference type="ARBA" id="ARBA00022679"/>
    </source>
</evidence>
<dbReference type="Pfam" id="PF13480">
    <property type="entry name" value="Acetyltransf_6"/>
    <property type="match status" value="1"/>
</dbReference>
<organism evidence="8 9">
    <name type="scientific">Ancrocorticia populi</name>
    <dbReference type="NCBI Taxonomy" id="2175228"/>
    <lineage>
        <taxon>Bacteria</taxon>
        <taxon>Bacillati</taxon>
        <taxon>Actinomycetota</taxon>
        <taxon>Actinomycetes</taxon>
        <taxon>Actinomycetales</taxon>
        <taxon>Actinomycetaceae</taxon>
        <taxon>Ancrocorticia</taxon>
    </lineage>
</organism>
<keyword evidence="3" id="KW-0133">Cell shape</keyword>
<evidence type="ECO:0000313" key="8">
    <source>
        <dbReference type="EMBL" id="PWF24567.1"/>
    </source>
</evidence>
<dbReference type="InterPro" id="IPR003447">
    <property type="entry name" value="FEMABX"/>
</dbReference>
<name>A0A2V1K4U0_9ACTO</name>
<dbReference type="EMBL" id="QETB01000006">
    <property type="protein sequence ID" value="PWF24567.1"/>
    <property type="molecule type" value="Genomic_DNA"/>
</dbReference>
<sequence>MTTSRFVKMDDEAFVAAAADASIDLPLEQTPDWDSFDVAADGRTPWAKLVWLVDEQPRAFLALTKMKGRGFSYLWGKHGPVWTQPEPTYTEERAMRAELRTFIRKADRTIAFVRLHSVHRSDDLSELLQSVTYDRTIVLDLTKDEDQLLAEMKKRGRRDVRKALRDESMVAADETGRALEVFPELYQLLIETGERDSFGISPRATYEKMLSALGPEHCRLYTVRRDGRPLCWGIVTTTATQATYYYAASSAEGRKALAPDLLVWSMTCMLRERGVKSFDMMGIDSERAPQLSGVRGFKTKFTEEIKDVPGAWDYPIYKTFYRGLHVALAAKRAAVAKVKGTRHPAE</sequence>
<evidence type="ECO:0000313" key="9">
    <source>
        <dbReference type="Proteomes" id="UP000245283"/>
    </source>
</evidence>
<dbReference type="PANTHER" id="PTHR36174:SF1">
    <property type="entry name" value="LIPID II:GLYCINE GLYCYLTRANSFERASE"/>
    <property type="match status" value="1"/>
</dbReference>
<dbReference type="Gene3D" id="3.40.630.30">
    <property type="match status" value="1"/>
</dbReference>
<feature type="domain" description="BioF2-like acetyltransferase" evidence="7">
    <location>
        <begin position="154"/>
        <end position="285"/>
    </location>
</feature>
<comment type="similarity">
    <text evidence="1">Belongs to the FemABX family.</text>
</comment>
<comment type="caution">
    <text evidence="8">The sequence shown here is derived from an EMBL/GenBank/DDBJ whole genome shotgun (WGS) entry which is preliminary data.</text>
</comment>
<dbReference type="Proteomes" id="UP000245283">
    <property type="component" value="Unassembled WGS sequence"/>
</dbReference>
<evidence type="ECO:0000256" key="5">
    <source>
        <dbReference type="ARBA" id="ARBA00023315"/>
    </source>
</evidence>
<reference evidence="9" key="1">
    <citation type="submission" date="2018-05" db="EMBL/GenBank/DDBJ databases">
        <authorList>
            <person name="Li Y."/>
        </authorList>
    </citation>
    <scope>NUCLEOTIDE SEQUENCE [LARGE SCALE GENOMIC DNA]</scope>
    <source>
        <strain evidence="9">sk1b4</strain>
    </source>
</reference>
<proteinExistence type="inferred from homology"/>
<evidence type="ECO:0000256" key="6">
    <source>
        <dbReference type="ARBA" id="ARBA00023316"/>
    </source>
</evidence>
<dbReference type="AlphaFoldDB" id="A0A2V1K4U0"/>
<dbReference type="InterPro" id="IPR016181">
    <property type="entry name" value="Acyl_CoA_acyltransferase"/>
</dbReference>
<dbReference type="SUPFAM" id="SSF55729">
    <property type="entry name" value="Acyl-CoA N-acyltransferases (Nat)"/>
    <property type="match status" value="1"/>
</dbReference>
<protein>
    <submittedName>
        <fullName evidence="8">FemAB family protein</fullName>
    </submittedName>
</protein>
<keyword evidence="2" id="KW-0808">Transferase</keyword>